<sequence length="415" mass="48345">MDSQAKFDESHLRDLLPLYYKRLFPAAHFYKWLSYGNASTFAHREISFALENDIYLRFQSFDTYKEFVEELYKKNPIKIDIGPIYLTKPKARNMGQALQASAKEMVFDIDLTDYDDVRTCCSGADVCTKCWKFMAIASKIIDTALREDFRYVNVLWVFSGRRGIHAWVSDEHARGLDINGRPAIAEYLTVLKEGMKKKKVSLTGHIHTSISRALKIIDKYFPTIVKEQDILGTDERLKNFLSILDDNVRTQFKDCMTKVTTSAERWEAFERKFMQLQQTNEIPRNLKNLREEIKLQYAYPRLDINVTKGITHLLKAPFCVHPKTGKVCVPFNVKHVDNFDPNNVPTISMIINEVDAYDKKTKEQEETLMETDEPSVTNQVKIKDYKKTSLLRPINLFSEFLKNLEKDTKKRVDPF</sequence>
<accession>A0A9N9QCQ2</accession>
<keyword evidence="5" id="KW-0548">Nucleotidyltransferase</keyword>
<keyword evidence="8" id="KW-0862">Zinc</keyword>
<dbReference type="OrthoDB" id="19606at2759"/>
<keyword evidence="12" id="KW-1185">Reference proteome</keyword>
<dbReference type="EMBL" id="OU892278">
    <property type="protein sequence ID" value="CAG9764976.1"/>
    <property type="molecule type" value="Genomic_DNA"/>
</dbReference>
<dbReference type="GO" id="GO:0006269">
    <property type="term" value="P:DNA replication, synthesis of primer"/>
    <property type="evidence" value="ECO:0007669"/>
    <property type="project" value="UniProtKB-KW"/>
</dbReference>
<keyword evidence="9" id="KW-0804">Transcription</keyword>
<dbReference type="GO" id="GO:0003899">
    <property type="term" value="F:DNA-directed RNA polymerase activity"/>
    <property type="evidence" value="ECO:0007669"/>
    <property type="project" value="InterPro"/>
</dbReference>
<evidence type="ECO:0000256" key="4">
    <source>
        <dbReference type="ARBA" id="ARBA00022679"/>
    </source>
</evidence>
<evidence type="ECO:0000256" key="10">
    <source>
        <dbReference type="RuleBase" id="RU003514"/>
    </source>
</evidence>
<gene>
    <name evidence="11" type="ORF">CEUTPL_LOCUS5596</name>
</gene>
<evidence type="ECO:0000256" key="5">
    <source>
        <dbReference type="ARBA" id="ARBA00022695"/>
    </source>
</evidence>
<evidence type="ECO:0000313" key="11">
    <source>
        <dbReference type="EMBL" id="CAG9764976.1"/>
    </source>
</evidence>
<keyword evidence="6 10" id="KW-0235">DNA replication</keyword>
<evidence type="ECO:0000256" key="2">
    <source>
        <dbReference type="ARBA" id="ARBA00022478"/>
    </source>
</evidence>
<dbReference type="PANTHER" id="PTHR10536">
    <property type="entry name" value="DNA PRIMASE SMALL SUBUNIT"/>
    <property type="match status" value="1"/>
</dbReference>
<dbReference type="Gene3D" id="3.90.920.10">
    <property type="entry name" value="DNA primase, PRIM domain"/>
    <property type="match status" value="1"/>
</dbReference>
<keyword evidence="3 10" id="KW-0639">Primosome</keyword>
<reference evidence="11" key="1">
    <citation type="submission" date="2022-01" db="EMBL/GenBank/DDBJ databases">
        <authorList>
            <person name="King R."/>
        </authorList>
    </citation>
    <scope>NUCLEOTIDE SEQUENCE</scope>
</reference>
<evidence type="ECO:0000256" key="8">
    <source>
        <dbReference type="ARBA" id="ARBA00022833"/>
    </source>
</evidence>
<protein>
    <recommendedName>
        <fullName evidence="10">DNA primase</fullName>
        <ecNumber evidence="10">2.7.7.-</ecNumber>
    </recommendedName>
</protein>
<evidence type="ECO:0000256" key="6">
    <source>
        <dbReference type="ARBA" id="ARBA00022705"/>
    </source>
</evidence>
<keyword evidence="7" id="KW-0479">Metal-binding</keyword>
<dbReference type="AlphaFoldDB" id="A0A9N9QCQ2"/>
<dbReference type="NCBIfam" id="TIGR00335">
    <property type="entry name" value="primase_sml"/>
    <property type="match status" value="1"/>
</dbReference>
<dbReference type="EC" id="2.7.7.-" evidence="10"/>
<keyword evidence="4 10" id="KW-0808">Transferase</keyword>
<keyword evidence="2 10" id="KW-0240">DNA-directed RNA polymerase</keyword>
<dbReference type="GO" id="GO:0005658">
    <property type="term" value="C:alpha DNA polymerase:primase complex"/>
    <property type="evidence" value="ECO:0007669"/>
    <property type="project" value="UniProtKB-ARBA"/>
</dbReference>
<evidence type="ECO:0000256" key="1">
    <source>
        <dbReference type="ARBA" id="ARBA00009762"/>
    </source>
</evidence>
<proteinExistence type="inferred from homology"/>
<dbReference type="InterPro" id="IPR014052">
    <property type="entry name" value="DNA_primase_ssu_euk/arc"/>
</dbReference>
<dbReference type="FunFam" id="3.90.920.10:FF:000003">
    <property type="entry name" value="DNA primase"/>
    <property type="match status" value="1"/>
</dbReference>
<dbReference type="Proteomes" id="UP001152799">
    <property type="component" value="Chromosome 2"/>
</dbReference>
<evidence type="ECO:0000256" key="9">
    <source>
        <dbReference type="ARBA" id="ARBA00023163"/>
    </source>
</evidence>
<dbReference type="CDD" id="cd04860">
    <property type="entry name" value="AE_Prim_S"/>
    <property type="match status" value="1"/>
</dbReference>
<dbReference type="GO" id="GO:0046872">
    <property type="term" value="F:metal ion binding"/>
    <property type="evidence" value="ECO:0007669"/>
    <property type="project" value="UniProtKB-KW"/>
</dbReference>
<dbReference type="InterPro" id="IPR002755">
    <property type="entry name" value="DNA_primase_S"/>
</dbReference>
<comment type="similarity">
    <text evidence="1 10">Belongs to the eukaryotic-type primase small subunit family.</text>
</comment>
<evidence type="ECO:0000256" key="3">
    <source>
        <dbReference type="ARBA" id="ARBA00022515"/>
    </source>
</evidence>
<evidence type="ECO:0000313" key="12">
    <source>
        <dbReference type="Proteomes" id="UP001152799"/>
    </source>
</evidence>
<organism evidence="11 12">
    <name type="scientific">Ceutorhynchus assimilis</name>
    <name type="common">cabbage seed weevil</name>
    <dbReference type="NCBI Taxonomy" id="467358"/>
    <lineage>
        <taxon>Eukaryota</taxon>
        <taxon>Metazoa</taxon>
        <taxon>Ecdysozoa</taxon>
        <taxon>Arthropoda</taxon>
        <taxon>Hexapoda</taxon>
        <taxon>Insecta</taxon>
        <taxon>Pterygota</taxon>
        <taxon>Neoptera</taxon>
        <taxon>Endopterygota</taxon>
        <taxon>Coleoptera</taxon>
        <taxon>Polyphaga</taxon>
        <taxon>Cucujiformia</taxon>
        <taxon>Curculionidae</taxon>
        <taxon>Ceutorhynchinae</taxon>
        <taxon>Ceutorhynchus</taxon>
    </lineage>
</organism>
<evidence type="ECO:0000256" key="7">
    <source>
        <dbReference type="ARBA" id="ARBA00022723"/>
    </source>
</evidence>
<name>A0A9N9QCQ2_9CUCU</name>
<dbReference type="Pfam" id="PF01896">
    <property type="entry name" value="DNA_primase_S"/>
    <property type="match status" value="1"/>
</dbReference>
<dbReference type="SUPFAM" id="SSF56747">
    <property type="entry name" value="Prim-pol domain"/>
    <property type="match status" value="1"/>
</dbReference>